<dbReference type="AlphaFoldDB" id="A0A916YSW4"/>
<proteinExistence type="predicted"/>
<comment type="caution">
    <text evidence="1">The sequence shown here is derived from an EMBL/GenBank/DDBJ whole genome shotgun (WGS) entry which is preliminary data.</text>
</comment>
<evidence type="ECO:0000313" key="1">
    <source>
        <dbReference type="EMBL" id="GGD60068.1"/>
    </source>
</evidence>
<sequence>MDGFEIVSTQFGWDSCVYVLLNNRNPGGGRGKIIPVDPKKTYTCKVLIIKENVIETVVMEGQQFNYHYVQPLRNQLLLVGTTSTYYGKDKYDLNAKVCDYNGSTIREFLLGDGIQSAAMAGTSQSVSRVLSPGMSMAINDMRTKRHILPIVMQ</sequence>
<dbReference type="Proteomes" id="UP000612456">
    <property type="component" value="Unassembled WGS sequence"/>
</dbReference>
<protein>
    <submittedName>
        <fullName evidence="1">Uncharacterized protein</fullName>
    </submittedName>
</protein>
<reference evidence="1" key="2">
    <citation type="submission" date="2020-09" db="EMBL/GenBank/DDBJ databases">
        <authorList>
            <person name="Sun Q."/>
            <person name="Zhou Y."/>
        </authorList>
    </citation>
    <scope>NUCLEOTIDE SEQUENCE</scope>
    <source>
        <strain evidence="1">CGMCC 1.15178</strain>
    </source>
</reference>
<keyword evidence="2" id="KW-1185">Reference proteome</keyword>
<name>A0A916YSW4_9BACL</name>
<gene>
    <name evidence="1" type="ORF">GCM10010911_17430</name>
</gene>
<evidence type="ECO:0000313" key="2">
    <source>
        <dbReference type="Proteomes" id="UP000612456"/>
    </source>
</evidence>
<reference evidence="1" key="1">
    <citation type="journal article" date="2014" name="Int. J. Syst. Evol. Microbiol.">
        <title>Complete genome sequence of Corynebacterium casei LMG S-19264T (=DSM 44701T), isolated from a smear-ripened cheese.</title>
        <authorList>
            <consortium name="US DOE Joint Genome Institute (JGI-PGF)"/>
            <person name="Walter F."/>
            <person name="Albersmeier A."/>
            <person name="Kalinowski J."/>
            <person name="Ruckert C."/>
        </authorList>
    </citation>
    <scope>NUCLEOTIDE SEQUENCE</scope>
    <source>
        <strain evidence="1">CGMCC 1.15178</strain>
    </source>
</reference>
<organism evidence="1 2">
    <name type="scientific">Paenibacillus nasutitermitis</name>
    <dbReference type="NCBI Taxonomy" id="1652958"/>
    <lineage>
        <taxon>Bacteria</taxon>
        <taxon>Bacillati</taxon>
        <taxon>Bacillota</taxon>
        <taxon>Bacilli</taxon>
        <taxon>Bacillales</taxon>
        <taxon>Paenibacillaceae</taxon>
        <taxon>Paenibacillus</taxon>
    </lineage>
</organism>
<dbReference type="EMBL" id="BMHP01000001">
    <property type="protein sequence ID" value="GGD60068.1"/>
    <property type="molecule type" value="Genomic_DNA"/>
</dbReference>
<accession>A0A916YSW4</accession>